<dbReference type="AlphaFoldDB" id="A0A8E2F277"/>
<sequence>MPFFTHDSASLFYTDEGSGQPALLLHGWSCDSHDWSFQIPMLLKLGLRVIALDQRGHGRSSAPPGSYAPRILVEDAFALLNHLKTGPVVLFGHSMGTIIASILTVEHPEAVKALVVVHPIYGGVSPILTDITKQMREGVARAPQLAADFFERVMYTPRTPEWVKTWNRRRVLGNAPEAIVGCLEGLLELYGKVVGQSEEAKMFMRRRECPRLAVCTLKVASEWESEIGIVEGRDEVHLVEEGTFAHLVEAETVNGIIEGWLKKMGLSDA</sequence>
<dbReference type="InterPro" id="IPR000639">
    <property type="entry name" value="Epox_hydrolase-like"/>
</dbReference>
<evidence type="ECO:0000259" key="1">
    <source>
        <dbReference type="Pfam" id="PF00561"/>
    </source>
</evidence>
<dbReference type="InterPro" id="IPR050266">
    <property type="entry name" value="AB_hydrolase_sf"/>
</dbReference>
<proteinExistence type="predicted"/>
<dbReference type="SUPFAM" id="SSF53474">
    <property type="entry name" value="alpha/beta-Hydrolases"/>
    <property type="match status" value="1"/>
</dbReference>
<dbReference type="Gene3D" id="3.40.50.1820">
    <property type="entry name" value="alpha/beta hydrolase"/>
    <property type="match status" value="1"/>
</dbReference>
<dbReference type="PRINTS" id="PR00111">
    <property type="entry name" value="ABHYDROLASE"/>
</dbReference>
<keyword evidence="3" id="KW-1185">Reference proteome</keyword>
<evidence type="ECO:0000313" key="2">
    <source>
        <dbReference type="EMBL" id="OCL09207.1"/>
    </source>
</evidence>
<dbReference type="InterPro" id="IPR000073">
    <property type="entry name" value="AB_hydrolase_1"/>
</dbReference>
<dbReference type="InterPro" id="IPR029058">
    <property type="entry name" value="AB_hydrolase_fold"/>
</dbReference>
<accession>A0A8E2F277</accession>
<dbReference type="OrthoDB" id="408373at2759"/>
<reference evidence="2 3" key="1">
    <citation type="journal article" date="2016" name="Nat. Commun.">
        <title>Ectomycorrhizal ecology is imprinted in the genome of the dominant symbiotic fungus Cenococcum geophilum.</title>
        <authorList>
            <consortium name="DOE Joint Genome Institute"/>
            <person name="Peter M."/>
            <person name="Kohler A."/>
            <person name="Ohm R.A."/>
            <person name="Kuo A."/>
            <person name="Krutzmann J."/>
            <person name="Morin E."/>
            <person name="Arend M."/>
            <person name="Barry K.W."/>
            <person name="Binder M."/>
            <person name="Choi C."/>
            <person name="Clum A."/>
            <person name="Copeland A."/>
            <person name="Grisel N."/>
            <person name="Haridas S."/>
            <person name="Kipfer T."/>
            <person name="LaButti K."/>
            <person name="Lindquist E."/>
            <person name="Lipzen A."/>
            <person name="Maire R."/>
            <person name="Meier B."/>
            <person name="Mihaltcheva S."/>
            <person name="Molinier V."/>
            <person name="Murat C."/>
            <person name="Poggeler S."/>
            <person name="Quandt C.A."/>
            <person name="Sperisen C."/>
            <person name="Tritt A."/>
            <person name="Tisserant E."/>
            <person name="Crous P.W."/>
            <person name="Henrissat B."/>
            <person name="Nehls U."/>
            <person name="Egli S."/>
            <person name="Spatafora J.W."/>
            <person name="Grigoriev I.V."/>
            <person name="Martin F.M."/>
        </authorList>
    </citation>
    <scope>NUCLEOTIDE SEQUENCE [LARGE SCALE GENOMIC DNA]</scope>
    <source>
        <strain evidence="2 3">CBS 207.34</strain>
    </source>
</reference>
<feature type="domain" description="AB hydrolase-1" evidence="1">
    <location>
        <begin position="23"/>
        <end position="119"/>
    </location>
</feature>
<dbReference type="EMBL" id="KV749486">
    <property type="protein sequence ID" value="OCL09207.1"/>
    <property type="molecule type" value="Genomic_DNA"/>
</dbReference>
<dbReference type="PANTHER" id="PTHR43798">
    <property type="entry name" value="MONOACYLGLYCEROL LIPASE"/>
    <property type="match status" value="1"/>
</dbReference>
<organism evidence="2 3">
    <name type="scientific">Glonium stellatum</name>
    <dbReference type="NCBI Taxonomy" id="574774"/>
    <lineage>
        <taxon>Eukaryota</taxon>
        <taxon>Fungi</taxon>
        <taxon>Dikarya</taxon>
        <taxon>Ascomycota</taxon>
        <taxon>Pezizomycotina</taxon>
        <taxon>Dothideomycetes</taxon>
        <taxon>Pleosporomycetidae</taxon>
        <taxon>Gloniales</taxon>
        <taxon>Gloniaceae</taxon>
        <taxon>Glonium</taxon>
    </lineage>
</organism>
<dbReference type="GO" id="GO:0016787">
    <property type="term" value="F:hydrolase activity"/>
    <property type="evidence" value="ECO:0007669"/>
    <property type="project" value="UniProtKB-KW"/>
</dbReference>
<evidence type="ECO:0000313" key="3">
    <source>
        <dbReference type="Proteomes" id="UP000250140"/>
    </source>
</evidence>
<protein>
    <submittedName>
        <fullName evidence="2">Alpha/beta-hydrolase</fullName>
    </submittedName>
</protein>
<gene>
    <name evidence="2" type="ORF">AOQ84DRAFT_354130</name>
</gene>
<dbReference type="Proteomes" id="UP000250140">
    <property type="component" value="Unassembled WGS sequence"/>
</dbReference>
<keyword evidence="2" id="KW-0378">Hydrolase</keyword>
<dbReference type="PRINTS" id="PR00412">
    <property type="entry name" value="EPOXHYDRLASE"/>
</dbReference>
<dbReference type="Pfam" id="PF00561">
    <property type="entry name" value="Abhydrolase_1"/>
    <property type="match status" value="1"/>
</dbReference>
<name>A0A8E2F277_9PEZI</name>